<evidence type="ECO:0000259" key="4">
    <source>
        <dbReference type="PROSITE" id="PS50206"/>
    </source>
</evidence>
<dbReference type="PANTHER" id="PTHR11364:SF27">
    <property type="entry name" value="SULFURTRANSFERASE"/>
    <property type="match status" value="1"/>
</dbReference>
<feature type="region of interest" description="Disordered" evidence="3">
    <location>
        <begin position="1"/>
        <end position="23"/>
    </location>
</feature>
<dbReference type="OrthoDB" id="9770030at2"/>
<accession>A0A179IP48</accession>
<comment type="caution">
    <text evidence="5">The sequence shown here is derived from an EMBL/GenBank/DDBJ whole genome shotgun (WGS) entry which is preliminary data.</text>
</comment>
<name>A0A179IP48_HYDSH</name>
<gene>
    <name evidence="5" type="ORF">SA87_01260</name>
</gene>
<dbReference type="SUPFAM" id="SSF52821">
    <property type="entry name" value="Rhodanese/Cell cycle control phosphatase"/>
    <property type="match status" value="2"/>
</dbReference>
<dbReference type="CDD" id="cd01449">
    <property type="entry name" value="TST_Repeat_2"/>
    <property type="match status" value="1"/>
</dbReference>
<dbReference type="InterPro" id="IPR045078">
    <property type="entry name" value="TST/MPST-like"/>
</dbReference>
<protein>
    <recommendedName>
        <fullName evidence="4">Rhodanese domain-containing protein</fullName>
    </recommendedName>
</protein>
<proteinExistence type="predicted"/>
<dbReference type="PROSITE" id="PS00380">
    <property type="entry name" value="RHODANESE_1"/>
    <property type="match status" value="1"/>
</dbReference>
<feature type="domain" description="Rhodanese" evidence="4">
    <location>
        <begin position="59"/>
        <end position="178"/>
    </location>
</feature>
<dbReference type="Pfam" id="PF00581">
    <property type="entry name" value="Rhodanese"/>
    <property type="match status" value="2"/>
</dbReference>
<dbReference type="InterPro" id="IPR001307">
    <property type="entry name" value="Thiosulphate_STrfase_CS"/>
</dbReference>
<sequence>MCAFDRGLRRGAPGTAGGDPARPALADRLWPAKKNGKGAIRTVAEAFFVPPEDVLARLEAPDLVLLDARFDLLDPAAGRRAYEREHLPGARYIDLERDASAPPDPRAGRHPLPPWPAFAARLGDLGVGPDGAVVVYDDHGGGFAGRIVWMLRAIGHERAAVLSVPFSVWKARGYPTTAERPVFRPKPPYPLSAAVRPEAGFATTDDIRRLVAGEAFGVLIDARDPERYLGLSEPIDPVAGHIPGALNVPYAALRDPDTGEIAAPERLQDVFRGLPADRPAVVYCGSGVTSAIVALALRAAGWADVRVYAGSYSAWVGDPLNPIARGAAAPGSGGIAGGGNT</sequence>
<dbReference type="STRING" id="1484.SA87_01260"/>
<dbReference type="Proteomes" id="UP000243024">
    <property type="component" value="Unassembled WGS sequence"/>
</dbReference>
<dbReference type="PANTHER" id="PTHR11364">
    <property type="entry name" value="THIOSULFATE SULFERTANSFERASE"/>
    <property type="match status" value="1"/>
</dbReference>
<evidence type="ECO:0000256" key="2">
    <source>
        <dbReference type="ARBA" id="ARBA00022737"/>
    </source>
</evidence>
<reference evidence="5 6" key="1">
    <citation type="submission" date="2015-09" db="EMBL/GenBank/DDBJ databases">
        <title>Draft genome sequence of Hydrogenibacillus schlegelii DSM 2000.</title>
        <authorList>
            <person name="Hemp J."/>
        </authorList>
    </citation>
    <scope>NUCLEOTIDE SEQUENCE [LARGE SCALE GENOMIC DNA]</scope>
    <source>
        <strain evidence="5 6">MA 48</strain>
    </source>
</reference>
<feature type="domain" description="Rhodanese" evidence="4">
    <location>
        <begin position="213"/>
        <end position="324"/>
    </location>
</feature>
<evidence type="ECO:0000256" key="3">
    <source>
        <dbReference type="SAM" id="MobiDB-lite"/>
    </source>
</evidence>
<dbReference type="GO" id="GO:0004792">
    <property type="term" value="F:thiosulfate-cyanide sulfurtransferase activity"/>
    <property type="evidence" value="ECO:0007669"/>
    <property type="project" value="InterPro"/>
</dbReference>
<keyword evidence="2" id="KW-0677">Repeat</keyword>
<evidence type="ECO:0000313" key="5">
    <source>
        <dbReference type="EMBL" id="OAR03391.1"/>
    </source>
</evidence>
<keyword evidence="1" id="KW-0808">Transferase</keyword>
<evidence type="ECO:0000256" key="1">
    <source>
        <dbReference type="ARBA" id="ARBA00022679"/>
    </source>
</evidence>
<dbReference type="SMART" id="SM00450">
    <property type="entry name" value="RHOD"/>
    <property type="match status" value="2"/>
</dbReference>
<dbReference type="Gene3D" id="3.40.250.10">
    <property type="entry name" value="Rhodanese-like domain"/>
    <property type="match status" value="2"/>
</dbReference>
<dbReference type="PROSITE" id="PS50206">
    <property type="entry name" value="RHODANESE_3"/>
    <property type="match status" value="2"/>
</dbReference>
<evidence type="ECO:0000313" key="6">
    <source>
        <dbReference type="Proteomes" id="UP000243024"/>
    </source>
</evidence>
<organism evidence="5 6">
    <name type="scientific">Hydrogenibacillus schlegelii</name>
    <name type="common">Bacillus schlegelii</name>
    <dbReference type="NCBI Taxonomy" id="1484"/>
    <lineage>
        <taxon>Bacteria</taxon>
        <taxon>Bacillati</taxon>
        <taxon>Bacillota</taxon>
        <taxon>Bacilli</taxon>
        <taxon>Bacillales</taxon>
        <taxon>Bacillales Family X. Incertae Sedis</taxon>
        <taxon>Hydrogenibacillus</taxon>
    </lineage>
</organism>
<dbReference type="CDD" id="cd01448">
    <property type="entry name" value="TST_Repeat_1"/>
    <property type="match status" value="1"/>
</dbReference>
<dbReference type="AlphaFoldDB" id="A0A179IP48"/>
<keyword evidence="6" id="KW-1185">Reference proteome</keyword>
<dbReference type="EMBL" id="JXBB01000060">
    <property type="protein sequence ID" value="OAR03391.1"/>
    <property type="molecule type" value="Genomic_DNA"/>
</dbReference>
<dbReference type="InterPro" id="IPR001763">
    <property type="entry name" value="Rhodanese-like_dom"/>
</dbReference>
<dbReference type="InterPro" id="IPR036873">
    <property type="entry name" value="Rhodanese-like_dom_sf"/>
</dbReference>